<sequence length="267" mass="28536">MPLAPSVGRAQHCSGWSRTVQLAVRHGNVCTPSRRLFLIAPAALGRRVSTNCPGGPRVTVCPGGVLTLTNRVPVITLNASDGAPANRWACTPRPHGMLDTAILPPLVAAIYLARPARHNPLPYVLCCTHSTRSVRLARRPESRGRRTAAPTHSPSSPPTREPVPQYRDTLQIRSLGTGCGGSSSTRGQRRPGSGGCAQLTMQAGEARTSPHGACEGLYHLSPRPSSQHRNSCSLPCPCRPPSVSFDALRPSSWSVLHPFQIRCPPRG</sequence>
<proteinExistence type="predicted"/>
<feature type="region of interest" description="Disordered" evidence="1">
    <location>
        <begin position="135"/>
        <end position="197"/>
    </location>
</feature>
<organism evidence="2 3">
    <name type="scientific">Trematosphaeria pertusa</name>
    <dbReference type="NCBI Taxonomy" id="390896"/>
    <lineage>
        <taxon>Eukaryota</taxon>
        <taxon>Fungi</taxon>
        <taxon>Dikarya</taxon>
        <taxon>Ascomycota</taxon>
        <taxon>Pezizomycotina</taxon>
        <taxon>Dothideomycetes</taxon>
        <taxon>Pleosporomycetidae</taxon>
        <taxon>Pleosporales</taxon>
        <taxon>Massarineae</taxon>
        <taxon>Trematosphaeriaceae</taxon>
        <taxon>Trematosphaeria</taxon>
    </lineage>
</organism>
<evidence type="ECO:0000313" key="2">
    <source>
        <dbReference type="EMBL" id="KAF2240460.1"/>
    </source>
</evidence>
<dbReference type="AlphaFoldDB" id="A0A6A6HSQ0"/>
<protein>
    <submittedName>
        <fullName evidence="2">Uncharacterized protein</fullName>
    </submittedName>
</protein>
<dbReference type="RefSeq" id="XP_033675464.1">
    <property type="nucleotide sequence ID" value="XM_033820590.1"/>
</dbReference>
<reference evidence="2" key="1">
    <citation type="journal article" date="2020" name="Stud. Mycol.">
        <title>101 Dothideomycetes genomes: a test case for predicting lifestyles and emergence of pathogens.</title>
        <authorList>
            <person name="Haridas S."/>
            <person name="Albert R."/>
            <person name="Binder M."/>
            <person name="Bloem J."/>
            <person name="Labutti K."/>
            <person name="Salamov A."/>
            <person name="Andreopoulos B."/>
            <person name="Baker S."/>
            <person name="Barry K."/>
            <person name="Bills G."/>
            <person name="Bluhm B."/>
            <person name="Cannon C."/>
            <person name="Castanera R."/>
            <person name="Culley D."/>
            <person name="Daum C."/>
            <person name="Ezra D."/>
            <person name="Gonzalez J."/>
            <person name="Henrissat B."/>
            <person name="Kuo A."/>
            <person name="Liang C."/>
            <person name="Lipzen A."/>
            <person name="Lutzoni F."/>
            <person name="Magnuson J."/>
            <person name="Mondo S."/>
            <person name="Nolan M."/>
            <person name="Ohm R."/>
            <person name="Pangilinan J."/>
            <person name="Park H.-J."/>
            <person name="Ramirez L."/>
            <person name="Alfaro M."/>
            <person name="Sun H."/>
            <person name="Tritt A."/>
            <person name="Yoshinaga Y."/>
            <person name="Zwiers L.-H."/>
            <person name="Turgeon B."/>
            <person name="Goodwin S."/>
            <person name="Spatafora J."/>
            <person name="Crous P."/>
            <person name="Grigoriev I."/>
        </authorList>
    </citation>
    <scope>NUCLEOTIDE SEQUENCE</scope>
    <source>
        <strain evidence="2">CBS 122368</strain>
    </source>
</reference>
<keyword evidence="3" id="KW-1185">Reference proteome</keyword>
<dbReference type="GeneID" id="54573920"/>
<dbReference type="Proteomes" id="UP000800094">
    <property type="component" value="Unassembled WGS sequence"/>
</dbReference>
<accession>A0A6A6HSQ0</accession>
<evidence type="ECO:0000256" key="1">
    <source>
        <dbReference type="SAM" id="MobiDB-lite"/>
    </source>
</evidence>
<name>A0A6A6HSQ0_9PLEO</name>
<gene>
    <name evidence="2" type="ORF">BU26DRAFT_205859</name>
</gene>
<dbReference type="EMBL" id="ML987217">
    <property type="protein sequence ID" value="KAF2240460.1"/>
    <property type="molecule type" value="Genomic_DNA"/>
</dbReference>
<evidence type="ECO:0000313" key="3">
    <source>
        <dbReference type="Proteomes" id="UP000800094"/>
    </source>
</evidence>